<organism evidence="1 2">
    <name type="scientific">Aspergillus ruber (strain CBS 135680)</name>
    <dbReference type="NCBI Taxonomy" id="1388766"/>
    <lineage>
        <taxon>Eukaryota</taxon>
        <taxon>Fungi</taxon>
        <taxon>Dikarya</taxon>
        <taxon>Ascomycota</taxon>
        <taxon>Pezizomycotina</taxon>
        <taxon>Eurotiomycetes</taxon>
        <taxon>Eurotiomycetidae</taxon>
        <taxon>Eurotiales</taxon>
        <taxon>Aspergillaceae</taxon>
        <taxon>Aspergillus</taxon>
        <taxon>Aspergillus subgen. Aspergillus</taxon>
    </lineage>
</organism>
<dbReference type="RefSeq" id="XP_040642266.1">
    <property type="nucleotide sequence ID" value="XM_040787442.1"/>
</dbReference>
<dbReference type="EMBL" id="KK088413">
    <property type="protein sequence ID" value="EYE98578.1"/>
    <property type="molecule type" value="Genomic_DNA"/>
</dbReference>
<dbReference type="Proteomes" id="UP000019804">
    <property type="component" value="Unassembled WGS sequence"/>
</dbReference>
<dbReference type="OrthoDB" id="4185642at2759"/>
<dbReference type="GeneID" id="63702566"/>
<reference evidence="2" key="1">
    <citation type="journal article" date="2014" name="Nat. Commun.">
        <title>Genomic adaptations of the halophilic Dead Sea filamentous fungus Eurotium rubrum.</title>
        <authorList>
            <person name="Kis-Papo T."/>
            <person name="Weig A.R."/>
            <person name="Riley R."/>
            <person name="Persoh D."/>
            <person name="Salamov A."/>
            <person name="Sun H."/>
            <person name="Lipzen A."/>
            <person name="Wasser S.P."/>
            <person name="Rambold G."/>
            <person name="Grigoriev I.V."/>
            <person name="Nevo E."/>
        </authorList>
    </citation>
    <scope>NUCLEOTIDE SEQUENCE [LARGE SCALE GENOMIC DNA]</scope>
    <source>
        <strain evidence="2">CBS 135680</strain>
    </source>
</reference>
<evidence type="ECO:0000313" key="1">
    <source>
        <dbReference type="EMBL" id="EYE98578.1"/>
    </source>
</evidence>
<accession>A0A017SNP7</accession>
<feature type="non-terminal residue" evidence="1">
    <location>
        <position position="1"/>
    </location>
</feature>
<dbReference type="AlphaFoldDB" id="A0A017SNP7"/>
<dbReference type="STRING" id="1388766.A0A017SNP7"/>
<sequence length="127" mass="14464">TAYQRLQAKGFYKQVVIPDFYGTITKIQPALLPDLHMFLGDKLPPNAILIKYIPNLQHIDLSNYTGSPGQDSRIFYEIHKVSVYQGDARLRSMIVFPGESIGIPNRVLWVDFDSAQTLPEDELLSKR</sequence>
<name>A0A017SNP7_ASPRC</name>
<proteinExistence type="predicted"/>
<protein>
    <submittedName>
        <fullName evidence="1">Uncharacterized protein</fullName>
    </submittedName>
</protein>
<dbReference type="HOGENOM" id="CLU_1975709_0_0_1"/>
<gene>
    <name evidence="1" type="ORF">EURHEDRAFT_545245</name>
</gene>
<keyword evidence="2" id="KW-1185">Reference proteome</keyword>
<evidence type="ECO:0000313" key="2">
    <source>
        <dbReference type="Proteomes" id="UP000019804"/>
    </source>
</evidence>